<feature type="signal peptide" evidence="1">
    <location>
        <begin position="1"/>
        <end position="21"/>
    </location>
</feature>
<gene>
    <name evidence="2" type="ORF">PV05_04113</name>
</gene>
<keyword evidence="3" id="KW-1185">Reference proteome</keyword>
<name>A0A0D2EVF7_9EURO</name>
<evidence type="ECO:0000313" key="3">
    <source>
        <dbReference type="Proteomes" id="UP000054342"/>
    </source>
</evidence>
<dbReference type="GeneID" id="25326021"/>
<sequence>MRLHATAVGIFVPFAVELVATRTTAVKLRPSSKPTRRLDKSCSPGTVDTVNTTYSTVYDSGTSDKSAVVGGAVGGRTRSSANCFADRFVPVPAEPEVLETNFNTLQQEQETAAQHSANEKAALQQQLDQQQFHYQQYQQQMQAPTYSAA</sequence>
<evidence type="ECO:0000313" key="2">
    <source>
        <dbReference type="EMBL" id="KIW59678.1"/>
    </source>
</evidence>
<accession>A0A0D2EVF7</accession>
<dbReference type="STRING" id="348802.A0A0D2EVF7"/>
<evidence type="ECO:0008006" key="4">
    <source>
        <dbReference type="Google" id="ProtNLM"/>
    </source>
</evidence>
<organism evidence="2 3">
    <name type="scientific">Exophiala xenobiotica</name>
    <dbReference type="NCBI Taxonomy" id="348802"/>
    <lineage>
        <taxon>Eukaryota</taxon>
        <taxon>Fungi</taxon>
        <taxon>Dikarya</taxon>
        <taxon>Ascomycota</taxon>
        <taxon>Pezizomycotina</taxon>
        <taxon>Eurotiomycetes</taxon>
        <taxon>Chaetothyriomycetidae</taxon>
        <taxon>Chaetothyriales</taxon>
        <taxon>Herpotrichiellaceae</taxon>
        <taxon>Exophiala</taxon>
    </lineage>
</organism>
<protein>
    <recommendedName>
        <fullName evidence="4">Secreted protein</fullName>
    </recommendedName>
</protein>
<evidence type="ECO:0000256" key="1">
    <source>
        <dbReference type="SAM" id="SignalP"/>
    </source>
</evidence>
<dbReference type="Proteomes" id="UP000054342">
    <property type="component" value="Unassembled WGS sequence"/>
</dbReference>
<dbReference type="AlphaFoldDB" id="A0A0D2EVF7"/>
<dbReference type="HOGENOM" id="CLU_1749657_0_0_1"/>
<keyword evidence="1" id="KW-0732">Signal</keyword>
<reference evidence="2 3" key="1">
    <citation type="submission" date="2015-01" db="EMBL/GenBank/DDBJ databases">
        <title>The Genome Sequence of Exophiala xenobiotica CBS118157.</title>
        <authorList>
            <consortium name="The Broad Institute Genomics Platform"/>
            <person name="Cuomo C."/>
            <person name="de Hoog S."/>
            <person name="Gorbushina A."/>
            <person name="Stielow B."/>
            <person name="Teixiera M."/>
            <person name="Abouelleil A."/>
            <person name="Chapman S.B."/>
            <person name="Priest M."/>
            <person name="Young S.K."/>
            <person name="Wortman J."/>
            <person name="Nusbaum C."/>
            <person name="Birren B."/>
        </authorList>
    </citation>
    <scope>NUCLEOTIDE SEQUENCE [LARGE SCALE GENOMIC DNA]</scope>
    <source>
        <strain evidence="2 3">CBS 118157</strain>
    </source>
</reference>
<dbReference type="OrthoDB" id="5215637at2759"/>
<dbReference type="EMBL" id="KN847318">
    <property type="protein sequence ID" value="KIW59678.1"/>
    <property type="molecule type" value="Genomic_DNA"/>
</dbReference>
<dbReference type="RefSeq" id="XP_013320262.1">
    <property type="nucleotide sequence ID" value="XM_013464808.1"/>
</dbReference>
<proteinExistence type="predicted"/>
<feature type="chain" id="PRO_5002252539" description="Secreted protein" evidence="1">
    <location>
        <begin position="22"/>
        <end position="149"/>
    </location>
</feature>